<evidence type="ECO:0000256" key="4">
    <source>
        <dbReference type="ARBA" id="ARBA00023136"/>
    </source>
</evidence>
<evidence type="ECO:0000313" key="7">
    <source>
        <dbReference type="EMBL" id="KAK3893658.1"/>
    </source>
</evidence>
<keyword evidence="2" id="KW-0812">Transmembrane</keyword>
<dbReference type="EMBL" id="JAWQEG010000192">
    <property type="protein sequence ID" value="KAK3893658.1"/>
    <property type="molecule type" value="Genomic_DNA"/>
</dbReference>
<dbReference type="PANTHER" id="PTHR11453">
    <property type="entry name" value="ANION EXCHANGE PROTEIN"/>
    <property type="match status" value="1"/>
</dbReference>
<proteinExistence type="predicted"/>
<keyword evidence="4" id="KW-0472">Membrane</keyword>
<name>A0AAE1GQ48_PETCI</name>
<sequence length="95" mass="10555">MILMFGTFIIAFKLKHFRNSKFLGRSVRRALGDFGVPISIIVMVLLDFLIHDTYTDKLVMPEGIRPSDPSVHGESNFLTSNHGSCSGDVKGSLRT</sequence>
<dbReference type="GO" id="GO:0006820">
    <property type="term" value="P:monoatomic anion transport"/>
    <property type="evidence" value="ECO:0007669"/>
    <property type="project" value="InterPro"/>
</dbReference>
<organism evidence="7 8">
    <name type="scientific">Petrolisthes cinctipes</name>
    <name type="common">Flat porcelain crab</name>
    <dbReference type="NCBI Taxonomy" id="88211"/>
    <lineage>
        <taxon>Eukaryota</taxon>
        <taxon>Metazoa</taxon>
        <taxon>Ecdysozoa</taxon>
        <taxon>Arthropoda</taxon>
        <taxon>Crustacea</taxon>
        <taxon>Multicrustacea</taxon>
        <taxon>Malacostraca</taxon>
        <taxon>Eumalacostraca</taxon>
        <taxon>Eucarida</taxon>
        <taxon>Decapoda</taxon>
        <taxon>Pleocyemata</taxon>
        <taxon>Anomura</taxon>
        <taxon>Galatheoidea</taxon>
        <taxon>Porcellanidae</taxon>
        <taxon>Petrolisthes</taxon>
    </lineage>
</organism>
<keyword evidence="3" id="KW-1133">Transmembrane helix</keyword>
<dbReference type="InterPro" id="IPR003020">
    <property type="entry name" value="HCO3_transpt_euk"/>
</dbReference>
<evidence type="ECO:0000313" key="8">
    <source>
        <dbReference type="Proteomes" id="UP001286313"/>
    </source>
</evidence>
<evidence type="ECO:0000256" key="3">
    <source>
        <dbReference type="ARBA" id="ARBA00022989"/>
    </source>
</evidence>
<dbReference type="GO" id="GO:0015701">
    <property type="term" value="P:bicarbonate transport"/>
    <property type="evidence" value="ECO:0007669"/>
    <property type="project" value="TreeGrafter"/>
</dbReference>
<evidence type="ECO:0000256" key="1">
    <source>
        <dbReference type="ARBA" id="ARBA00004141"/>
    </source>
</evidence>
<feature type="region of interest" description="Disordered" evidence="5">
    <location>
        <begin position="69"/>
        <end position="95"/>
    </location>
</feature>
<accession>A0AAE1GQ48</accession>
<dbReference type="Pfam" id="PF00955">
    <property type="entry name" value="HCO3_cotransp"/>
    <property type="match status" value="1"/>
</dbReference>
<dbReference type="AlphaFoldDB" id="A0AAE1GQ48"/>
<dbReference type="GO" id="GO:0005886">
    <property type="term" value="C:plasma membrane"/>
    <property type="evidence" value="ECO:0007669"/>
    <property type="project" value="TreeGrafter"/>
</dbReference>
<dbReference type="GO" id="GO:0051453">
    <property type="term" value="P:regulation of intracellular pH"/>
    <property type="evidence" value="ECO:0007669"/>
    <property type="project" value="TreeGrafter"/>
</dbReference>
<evidence type="ECO:0000259" key="6">
    <source>
        <dbReference type="Pfam" id="PF00955"/>
    </source>
</evidence>
<gene>
    <name evidence="7" type="ORF">Pcinc_002530</name>
</gene>
<evidence type="ECO:0000256" key="2">
    <source>
        <dbReference type="ARBA" id="ARBA00022692"/>
    </source>
</evidence>
<dbReference type="GO" id="GO:0005452">
    <property type="term" value="F:solute:inorganic anion antiporter activity"/>
    <property type="evidence" value="ECO:0007669"/>
    <property type="project" value="InterPro"/>
</dbReference>
<protein>
    <recommendedName>
        <fullName evidence="6">Bicarbonate transporter-like transmembrane domain-containing protein</fullName>
    </recommendedName>
</protein>
<comment type="subcellular location">
    <subcellularLocation>
        <location evidence="1">Membrane</location>
        <topology evidence="1">Multi-pass membrane protein</topology>
    </subcellularLocation>
</comment>
<keyword evidence="8" id="KW-1185">Reference proteome</keyword>
<comment type="caution">
    <text evidence="7">The sequence shown here is derived from an EMBL/GenBank/DDBJ whole genome shotgun (WGS) entry which is preliminary data.</text>
</comment>
<dbReference type="Proteomes" id="UP001286313">
    <property type="component" value="Unassembled WGS sequence"/>
</dbReference>
<dbReference type="InterPro" id="IPR011531">
    <property type="entry name" value="HCO3_transpt-like_TM_dom"/>
</dbReference>
<evidence type="ECO:0000256" key="5">
    <source>
        <dbReference type="SAM" id="MobiDB-lite"/>
    </source>
</evidence>
<reference evidence="7" key="1">
    <citation type="submission" date="2023-10" db="EMBL/GenBank/DDBJ databases">
        <title>Genome assemblies of two species of porcelain crab, Petrolisthes cinctipes and Petrolisthes manimaculis (Anomura: Porcellanidae).</title>
        <authorList>
            <person name="Angst P."/>
        </authorList>
    </citation>
    <scope>NUCLEOTIDE SEQUENCE</scope>
    <source>
        <strain evidence="7">PB745_01</strain>
        <tissue evidence="7">Gill</tissue>
    </source>
</reference>
<dbReference type="PANTHER" id="PTHR11453:SF47">
    <property type="entry name" value="ANION EXCHANGE PROTEIN"/>
    <property type="match status" value="1"/>
</dbReference>
<feature type="domain" description="Bicarbonate transporter-like transmembrane" evidence="6">
    <location>
        <begin position="1"/>
        <end position="69"/>
    </location>
</feature>